<proteinExistence type="inferred from homology"/>
<feature type="transmembrane region" description="Helical" evidence="8">
    <location>
        <begin position="207"/>
        <end position="225"/>
    </location>
</feature>
<dbReference type="InterPro" id="IPR000620">
    <property type="entry name" value="EamA_dom"/>
</dbReference>
<evidence type="ECO:0000256" key="5">
    <source>
        <dbReference type="ARBA" id="ARBA00022692"/>
    </source>
</evidence>
<keyword evidence="6 8" id="KW-1133">Transmembrane helix</keyword>
<keyword evidence="7 8" id="KW-0472">Membrane</keyword>
<reference evidence="10 11" key="1">
    <citation type="submission" date="2019-09" db="EMBL/GenBank/DDBJ databases">
        <title>Draft genome sequences of 48 bacterial type strains from the CCUG.</title>
        <authorList>
            <person name="Tunovic T."/>
            <person name="Pineiro-Iglesias B."/>
            <person name="Unosson C."/>
            <person name="Inganas E."/>
            <person name="Ohlen M."/>
            <person name="Cardew S."/>
            <person name="Jensie-Markopoulos S."/>
            <person name="Salva-Serra F."/>
            <person name="Jaen-Luchoro D."/>
            <person name="Karlsson R."/>
            <person name="Svensson-Stadler L."/>
            <person name="Chun J."/>
            <person name="Moore E."/>
        </authorList>
    </citation>
    <scope>NUCLEOTIDE SEQUENCE [LARGE SCALE GENOMIC DNA]</scope>
    <source>
        <strain evidence="10 11">CCUG 30977</strain>
    </source>
</reference>
<evidence type="ECO:0000256" key="4">
    <source>
        <dbReference type="ARBA" id="ARBA00022475"/>
    </source>
</evidence>
<sequence>MQNGLLAAALAYIIWGLFPLYFHQLSQIGAFELVLHRTLWALGFLLLVLAWRRQWQWLREAWRKPRLMALYATSATLLSVNWLIYVWAVNNQHVLEASLGYFINPLVNVLLGVLVLRERPRPAQWAALTLAAGAVLWLSWHTGAPPWIALSLALSFGVYGLIKKTAPLDALEGLTLETLLLAVVAAPVLLGWDLSGRSALTGAPANLWAWLLLAGPLTAVPLLLFGHGARRIPLSTLGLLQYISPSLQFLLGVWLFHEPLQATRLTGFALIWLALLLYSGESLWRARQLSRTT</sequence>
<keyword evidence="5 8" id="KW-0812">Transmembrane</keyword>
<dbReference type="RefSeq" id="WP_151123716.1">
    <property type="nucleotide sequence ID" value="NZ_CP088081.1"/>
</dbReference>
<evidence type="ECO:0000256" key="7">
    <source>
        <dbReference type="ARBA" id="ARBA00023136"/>
    </source>
</evidence>
<feature type="transmembrane region" description="Helical" evidence="8">
    <location>
        <begin position="174"/>
        <end position="195"/>
    </location>
</feature>
<keyword evidence="3" id="KW-0813">Transport</keyword>
<protein>
    <submittedName>
        <fullName evidence="10">EamA family transporter RarD</fullName>
    </submittedName>
</protein>
<accession>A0A643FCU2</accession>
<feature type="transmembrane region" description="Helical" evidence="8">
    <location>
        <begin position="262"/>
        <end position="280"/>
    </location>
</feature>
<feature type="transmembrane region" description="Helical" evidence="8">
    <location>
        <begin position="99"/>
        <end position="116"/>
    </location>
</feature>
<dbReference type="OrthoDB" id="369870at2"/>
<dbReference type="PANTHER" id="PTHR22911">
    <property type="entry name" value="ACYL-MALONYL CONDENSING ENZYME-RELATED"/>
    <property type="match status" value="1"/>
</dbReference>
<evidence type="ECO:0000256" key="1">
    <source>
        <dbReference type="ARBA" id="ARBA00004651"/>
    </source>
</evidence>
<evidence type="ECO:0000256" key="6">
    <source>
        <dbReference type="ARBA" id="ARBA00022989"/>
    </source>
</evidence>
<feature type="transmembrane region" description="Helical" evidence="8">
    <location>
        <begin position="34"/>
        <end position="51"/>
    </location>
</feature>
<feature type="domain" description="EamA" evidence="9">
    <location>
        <begin position="3"/>
        <end position="139"/>
    </location>
</feature>
<dbReference type="InterPro" id="IPR037185">
    <property type="entry name" value="EmrE-like"/>
</dbReference>
<evidence type="ECO:0000256" key="8">
    <source>
        <dbReference type="SAM" id="Phobius"/>
    </source>
</evidence>
<dbReference type="GO" id="GO:0005886">
    <property type="term" value="C:plasma membrane"/>
    <property type="evidence" value="ECO:0007669"/>
    <property type="project" value="UniProtKB-SubCell"/>
</dbReference>
<evidence type="ECO:0000313" key="11">
    <source>
        <dbReference type="Proteomes" id="UP000430120"/>
    </source>
</evidence>
<name>A0A643FCU2_IDEDE</name>
<comment type="similarity">
    <text evidence="2">Belongs to the EamA transporter family.</text>
</comment>
<feature type="transmembrane region" description="Helical" evidence="8">
    <location>
        <begin position="146"/>
        <end position="162"/>
    </location>
</feature>
<dbReference type="NCBIfam" id="TIGR00688">
    <property type="entry name" value="rarD"/>
    <property type="match status" value="1"/>
</dbReference>
<dbReference type="PANTHER" id="PTHR22911:SF137">
    <property type="entry name" value="SOLUTE CARRIER FAMILY 35 MEMBER G2-RELATED"/>
    <property type="match status" value="1"/>
</dbReference>
<feature type="transmembrane region" description="Helical" evidence="8">
    <location>
        <begin position="67"/>
        <end position="87"/>
    </location>
</feature>
<dbReference type="AlphaFoldDB" id="A0A643FCU2"/>
<feature type="transmembrane region" description="Helical" evidence="8">
    <location>
        <begin position="5"/>
        <end position="22"/>
    </location>
</feature>
<keyword evidence="4" id="KW-1003">Cell membrane</keyword>
<evidence type="ECO:0000256" key="2">
    <source>
        <dbReference type="ARBA" id="ARBA00007362"/>
    </source>
</evidence>
<feature type="transmembrane region" description="Helical" evidence="8">
    <location>
        <begin position="237"/>
        <end position="256"/>
    </location>
</feature>
<keyword evidence="11" id="KW-1185">Reference proteome</keyword>
<dbReference type="SUPFAM" id="SSF103481">
    <property type="entry name" value="Multidrug resistance efflux transporter EmrE"/>
    <property type="match status" value="2"/>
</dbReference>
<dbReference type="EMBL" id="VZPB01000015">
    <property type="protein sequence ID" value="KAB0583341.1"/>
    <property type="molecule type" value="Genomic_DNA"/>
</dbReference>
<dbReference type="Pfam" id="PF00892">
    <property type="entry name" value="EamA"/>
    <property type="match status" value="1"/>
</dbReference>
<comment type="subcellular location">
    <subcellularLocation>
        <location evidence="1">Cell membrane</location>
        <topology evidence="1">Multi-pass membrane protein</topology>
    </subcellularLocation>
</comment>
<organism evidence="10 11">
    <name type="scientific">Ideonella dechloratans</name>
    <dbReference type="NCBI Taxonomy" id="36863"/>
    <lineage>
        <taxon>Bacteria</taxon>
        <taxon>Pseudomonadati</taxon>
        <taxon>Pseudomonadota</taxon>
        <taxon>Betaproteobacteria</taxon>
        <taxon>Burkholderiales</taxon>
        <taxon>Sphaerotilaceae</taxon>
        <taxon>Ideonella</taxon>
    </lineage>
</organism>
<feature type="transmembrane region" description="Helical" evidence="8">
    <location>
        <begin position="123"/>
        <end position="140"/>
    </location>
</feature>
<evidence type="ECO:0000313" key="10">
    <source>
        <dbReference type="EMBL" id="KAB0583341.1"/>
    </source>
</evidence>
<dbReference type="Proteomes" id="UP000430120">
    <property type="component" value="Unassembled WGS sequence"/>
</dbReference>
<gene>
    <name evidence="10" type="primary">rarD</name>
    <name evidence="10" type="ORF">F7Q92_08485</name>
</gene>
<dbReference type="InterPro" id="IPR004626">
    <property type="entry name" value="RarD"/>
</dbReference>
<comment type="caution">
    <text evidence="10">The sequence shown here is derived from an EMBL/GenBank/DDBJ whole genome shotgun (WGS) entry which is preliminary data.</text>
</comment>
<evidence type="ECO:0000259" key="9">
    <source>
        <dbReference type="Pfam" id="PF00892"/>
    </source>
</evidence>
<evidence type="ECO:0000256" key="3">
    <source>
        <dbReference type="ARBA" id="ARBA00022448"/>
    </source>
</evidence>